<gene>
    <name evidence="1" type="ORF">BN1048_00578</name>
</gene>
<protein>
    <submittedName>
        <fullName evidence="1">Uncharacterized protein</fullName>
    </submittedName>
</protein>
<proteinExistence type="predicted"/>
<dbReference type="Proteomes" id="UP000044136">
    <property type="component" value="Unassembled WGS sequence"/>
</dbReference>
<dbReference type="OrthoDB" id="2385967at2"/>
<dbReference type="RefSeq" id="WP_052108742.1">
    <property type="nucleotide sequence ID" value="NZ_CCSE01000001.1"/>
</dbReference>
<organism evidence="1 2">
    <name type="scientific">Jeotgalicoccus saudimassiliensis</name>
    <dbReference type="NCBI Taxonomy" id="1461582"/>
    <lineage>
        <taxon>Bacteria</taxon>
        <taxon>Bacillati</taxon>
        <taxon>Bacillota</taxon>
        <taxon>Bacilli</taxon>
        <taxon>Bacillales</taxon>
        <taxon>Staphylococcaceae</taxon>
        <taxon>Jeotgalicoccus</taxon>
    </lineage>
</organism>
<dbReference type="STRING" id="1461582.BN1048_00578"/>
<reference evidence="1 2" key="1">
    <citation type="submission" date="2014-07" db="EMBL/GenBank/DDBJ databases">
        <authorList>
            <person name="Urmite Genomes Urmite Genomes"/>
        </authorList>
    </citation>
    <scope>NUCLEOTIDE SEQUENCE [LARGE SCALE GENOMIC DNA]</scope>
    <source>
        <strain evidence="1 2">13MG44_air</strain>
    </source>
</reference>
<accession>A0A078M371</accession>
<sequence length="399" mass="46513">MKIDIIGSTFASRLTEFRNFPYDVNIFVSGQSFLSLLSKPYPVSMKDINTSDIVEISKAHRDLNKANLAKLQESRSEVLMIDLLSELNPLVKYNGSYFNRESFELIDEKIEYEDLRKIDQFKALKKHLDKIIELTSFYEQIILLNVTPGNEHDDFIKGMYELLYNSIGNKLVISADNTNIKDIFNAPIEAYDSIVQQLRKFNSDNYENQLLFDEKLEDDILSVYMNYIEPRHYVYELYKDGHPYKKSHKTDSRYCQFKLDEGGKYRIRVTPDTESVKPRFSQTYEYQPGSISKSGNIAEYAEIPGKTGEWMLLLILARMNIKGFVGNPYKYPEGFKNLNVYQEEEMTAPYIKREELIELSLSLLEDMPKEELTDFVNQNQQVITQASSGIQNYINFLKQ</sequence>
<dbReference type="EMBL" id="CCSE01000001">
    <property type="protein sequence ID" value="CDZ99642.1"/>
    <property type="molecule type" value="Genomic_DNA"/>
</dbReference>
<dbReference type="AlphaFoldDB" id="A0A078M371"/>
<dbReference type="eggNOG" id="ENOG5033NZV">
    <property type="taxonomic scope" value="Bacteria"/>
</dbReference>
<dbReference type="HOGENOM" id="CLU_690339_0_0_9"/>
<keyword evidence="2" id="KW-1185">Reference proteome</keyword>
<evidence type="ECO:0000313" key="2">
    <source>
        <dbReference type="Proteomes" id="UP000044136"/>
    </source>
</evidence>
<name>A0A078M371_9STAP</name>
<evidence type="ECO:0000313" key="1">
    <source>
        <dbReference type="EMBL" id="CDZ99642.1"/>
    </source>
</evidence>